<keyword evidence="3" id="KW-1185">Reference proteome</keyword>
<dbReference type="PANTHER" id="PTHR42686">
    <property type="entry name" value="GH17980P-RELATED"/>
    <property type="match status" value="1"/>
</dbReference>
<protein>
    <submittedName>
        <fullName evidence="2">Aryl-alcohol dehydrogenase-like predicted oxidoreductase</fullName>
    </submittedName>
</protein>
<dbReference type="PANTHER" id="PTHR42686:SF1">
    <property type="entry name" value="GH17980P-RELATED"/>
    <property type="match status" value="1"/>
</dbReference>
<dbReference type="CDD" id="cd19090">
    <property type="entry name" value="AKR_AKR15A-like"/>
    <property type="match status" value="1"/>
</dbReference>
<dbReference type="EMBL" id="SODV01000002">
    <property type="protein sequence ID" value="TDW95924.1"/>
    <property type="molecule type" value="Genomic_DNA"/>
</dbReference>
<dbReference type="AlphaFoldDB" id="A0A4R8DFB1"/>
<dbReference type="InterPro" id="IPR023210">
    <property type="entry name" value="NADP_OxRdtase_dom"/>
</dbReference>
<evidence type="ECO:0000313" key="3">
    <source>
        <dbReference type="Proteomes" id="UP000294498"/>
    </source>
</evidence>
<dbReference type="SUPFAM" id="SSF51430">
    <property type="entry name" value="NAD(P)-linked oxidoreductase"/>
    <property type="match status" value="1"/>
</dbReference>
<reference evidence="2 3" key="1">
    <citation type="submission" date="2019-03" db="EMBL/GenBank/DDBJ databases">
        <title>Genomic Encyclopedia of Type Strains, Phase IV (KMG-IV): sequencing the most valuable type-strain genomes for metagenomic binning, comparative biology and taxonomic classification.</title>
        <authorList>
            <person name="Goeker M."/>
        </authorList>
    </citation>
    <scope>NUCLEOTIDE SEQUENCE [LARGE SCALE GENOMIC DNA]</scope>
    <source>
        <strain evidence="2 3">DSM 100059</strain>
    </source>
</reference>
<accession>A0A4R8DFB1</accession>
<dbReference type="InterPro" id="IPR036812">
    <property type="entry name" value="NAD(P)_OxRdtase_dom_sf"/>
</dbReference>
<dbReference type="GO" id="GO:0016491">
    <property type="term" value="F:oxidoreductase activity"/>
    <property type="evidence" value="ECO:0007669"/>
    <property type="project" value="InterPro"/>
</dbReference>
<dbReference type="Proteomes" id="UP000294498">
    <property type="component" value="Unassembled WGS sequence"/>
</dbReference>
<organism evidence="2 3">
    <name type="scientific">Dinghuibacter silviterrae</name>
    <dbReference type="NCBI Taxonomy" id="1539049"/>
    <lineage>
        <taxon>Bacteria</taxon>
        <taxon>Pseudomonadati</taxon>
        <taxon>Bacteroidota</taxon>
        <taxon>Chitinophagia</taxon>
        <taxon>Chitinophagales</taxon>
        <taxon>Chitinophagaceae</taxon>
        <taxon>Dinghuibacter</taxon>
    </lineage>
</organism>
<gene>
    <name evidence="2" type="ORF">EDB95_3745</name>
</gene>
<feature type="domain" description="NADP-dependent oxidoreductase" evidence="1">
    <location>
        <begin position="7"/>
        <end position="290"/>
    </location>
</feature>
<dbReference type="InterPro" id="IPR020471">
    <property type="entry name" value="AKR"/>
</dbReference>
<dbReference type="Gene3D" id="3.20.20.100">
    <property type="entry name" value="NADP-dependent oxidoreductase domain"/>
    <property type="match status" value="1"/>
</dbReference>
<evidence type="ECO:0000259" key="1">
    <source>
        <dbReference type="Pfam" id="PF00248"/>
    </source>
</evidence>
<dbReference type="GO" id="GO:0005829">
    <property type="term" value="C:cytosol"/>
    <property type="evidence" value="ECO:0007669"/>
    <property type="project" value="TreeGrafter"/>
</dbReference>
<name>A0A4R8DFB1_9BACT</name>
<dbReference type="OrthoDB" id="9773828at2"/>
<proteinExistence type="predicted"/>
<dbReference type="Pfam" id="PF00248">
    <property type="entry name" value="Aldo_ket_red"/>
    <property type="match status" value="1"/>
</dbReference>
<dbReference type="RefSeq" id="WP_133995731.1">
    <property type="nucleotide sequence ID" value="NZ_SODV01000002.1"/>
</dbReference>
<evidence type="ECO:0000313" key="2">
    <source>
        <dbReference type="EMBL" id="TDW95924.1"/>
    </source>
</evidence>
<sequence>MNIDRYILGTAALGGVYGPVDPGTSVRTILQALEKGIPAVDTAPAYGDAEIFLGKALKEWSGSKPSVSTKVGRLRSYASHEGLYDFSSETMERSVGESLTLLGLPKLDVLFLHDPWAIPPGELDMVIDQMQLFRQKGYTDRIGVGGNPPSTLRPYIDRRVFDVVMEFGRLTAICQDALTDSIPKYASLGIQSYMASPLQLGLLGRRFDEFTVATPSWLDPVFVRRATAVQAVASSYGLTLSSLAHRYVFFAPVDIKVVIGPSKPDELGESIKDILSGPLPKEVIEQIRLISENEC</sequence>
<comment type="caution">
    <text evidence="2">The sequence shown here is derived from an EMBL/GenBank/DDBJ whole genome shotgun (WGS) entry which is preliminary data.</text>
</comment>